<evidence type="ECO:0000313" key="2">
    <source>
        <dbReference type="EMBL" id="GAC66692.1"/>
    </source>
</evidence>
<keyword evidence="3" id="KW-1185">Reference proteome</keyword>
<feature type="compositionally biased region" description="Basic and acidic residues" evidence="1">
    <location>
        <begin position="42"/>
        <end position="68"/>
    </location>
</feature>
<feature type="compositionally biased region" description="Basic and acidic residues" evidence="1">
    <location>
        <begin position="15"/>
        <end position="27"/>
    </location>
</feature>
<proteinExistence type="predicted"/>
<reference evidence="2 3" key="1">
    <citation type="submission" date="2013-01" db="EMBL/GenBank/DDBJ databases">
        <title>Whole genome shotgun sequence of Gordonia soli NBRC 108243.</title>
        <authorList>
            <person name="Isaki-Nakamura S."/>
            <person name="Hosoyama A."/>
            <person name="Tsuchikane K."/>
            <person name="Ando Y."/>
            <person name="Baba S."/>
            <person name="Ohji S."/>
            <person name="Hamada M."/>
            <person name="Tamura T."/>
            <person name="Yamazoe A."/>
            <person name="Yamazaki S."/>
            <person name="Fujita N."/>
        </authorList>
    </citation>
    <scope>NUCLEOTIDE SEQUENCE [LARGE SCALE GENOMIC DNA]</scope>
    <source>
        <strain evidence="2 3">NBRC 108243</strain>
    </source>
</reference>
<accession>M0QGY9</accession>
<organism evidence="2 3">
    <name type="scientific">Gordonia soli NBRC 108243</name>
    <dbReference type="NCBI Taxonomy" id="1223545"/>
    <lineage>
        <taxon>Bacteria</taxon>
        <taxon>Bacillati</taxon>
        <taxon>Actinomycetota</taxon>
        <taxon>Actinomycetes</taxon>
        <taxon>Mycobacteriales</taxon>
        <taxon>Gordoniaceae</taxon>
        <taxon>Gordonia</taxon>
    </lineage>
</organism>
<name>M0QGY9_9ACTN</name>
<evidence type="ECO:0000256" key="1">
    <source>
        <dbReference type="SAM" id="MobiDB-lite"/>
    </source>
</evidence>
<sequence>MAENTDPEWTSTDPEVDRDPDLAHEEGETPNVLPGADDPELGETKRIEEEKHIYEAGTPDPEHSEDGHAVGGSEGTADGQ</sequence>
<feature type="region of interest" description="Disordered" evidence="1">
    <location>
        <begin position="1"/>
        <end position="80"/>
    </location>
</feature>
<dbReference type="OrthoDB" id="4379452at2"/>
<gene>
    <name evidence="2" type="ORF">GS4_03_01400</name>
</gene>
<dbReference type="eggNOG" id="ENOG5031W0I">
    <property type="taxonomic scope" value="Bacteria"/>
</dbReference>
<dbReference type="RefSeq" id="WP_007617128.1">
    <property type="nucleotide sequence ID" value="NZ_BANX01000003.1"/>
</dbReference>
<comment type="caution">
    <text evidence="2">The sequence shown here is derived from an EMBL/GenBank/DDBJ whole genome shotgun (WGS) entry which is preliminary data.</text>
</comment>
<evidence type="ECO:0000313" key="3">
    <source>
        <dbReference type="Proteomes" id="UP000011666"/>
    </source>
</evidence>
<protein>
    <submittedName>
        <fullName evidence="2">Uncharacterized protein</fullName>
    </submittedName>
</protein>
<dbReference type="Proteomes" id="UP000011666">
    <property type="component" value="Unassembled WGS sequence"/>
</dbReference>
<dbReference type="AlphaFoldDB" id="M0QGY9"/>
<dbReference type="STRING" id="1223545.GS4_03_01400"/>
<dbReference type="EMBL" id="BANX01000003">
    <property type="protein sequence ID" value="GAC66692.1"/>
    <property type="molecule type" value="Genomic_DNA"/>
</dbReference>